<dbReference type="GO" id="GO:0004252">
    <property type="term" value="F:serine-type endopeptidase activity"/>
    <property type="evidence" value="ECO:0007669"/>
    <property type="project" value="InterPro"/>
</dbReference>
<dbReference type="InterPro" id="IPR001254">
    <property type="entry name" value="Trypsin_dom"/>
</dbReference>
<evidence type="ECO:0000259" key="1">
    <source>
        <dbReference type="Pfam" id="PF00089"/>
    </source>
</evidence>
<name>A0A315VV52_GAMAF</name>
<dbReference type="GO" id="GO:0006508">
    <property type="term" value="P:proteolysis"/>
    <property type="evidence" value="ECO:0007669"/>
    <property type="project" value="InterPro"/>
</dbReference>
<proteinExistence type="predicted"/>
<dbReference type="AlphaFoldDB" id="A0A315VV52"/>
<evidence type="ECO:0000313" key="3">
    <source>
        <dbReference type="Proteomes" id="UP000250572"/>
    </source>
</evidence>
<sequence>MKVVAVFAMPTRQHVFFVEAPNKDSCFGDSGGGVSFKKKIYGVISEIGEDYACRTPALIMD</sequence>
<gene>
    <name evidence="2" type="ORF">CCH79_00013915</name>
</gene>
<dbReference type="Pfam" id="PF00089">
    <property type="entry name" value="Trypsin"/>
    <property type="match status" value="1"/>
</dbReference>
<dbReference type="InterPro" id="IPR043504">
    <property type="entry name" value="Peptidase_S1_PA_chymotrypsin"/>
</dbReference>
<dbReference type="InterPro" id="IPR009003">
    <property type="entry name" value="Peptidase_S1_PA"/>
</dbReference>
<dbReference type="Gene3D" id="2.40.10.10">
    <property type="entry name" value="Trypsin-like serine proteases"/>
    <property type="match status" value="1"/>
</dbReference>
<dbReference type="SUPFAM" id="SSF50494">
    <property type="entry name" value="Trypsin-like serine proteases"/>
    <property type="match status" value="1"/>
</dbReference>
<accession>A0A315VV52</accession>
<organism evidence="2 3">
    <name type="scientific">Gambusia affinis</name>
    <name type="common">Western mosquitofish</name>
    <name type="synonym">Heterandria affinis</name>
    <dbReference type="NCBI Taxonomy" id="33528"/>
    <lineage>
        <taxon>Eukaryota</taxon>
        <taxon>Metazoa</taxon>
        <taxon>Chordata</taxon>
        <taxon>Craniata</taxon>
        <taxon>Vertebrata</taxon>
        <taxon>Euteleostomi</taxon>
        <taxon>Actinopterygii</taxon>
        <taxon>Neopterygii</taxon>
        <taxon>Teleostei</taxon>
        <taxon>Neoteleostei</taxon>
        <taxon>Acanthomorphata</taxon>
        <taxon>Ovalentaria</taxon>
        <taxon>Atherinomorphae</taxon>
        <taxon>Cyprinodontiformes</taxon>
        <taxon>Poeciliidae</taxon>
        <taxon>Poeciliinae</taxon>
        <taxon>Gambusia</taxon>
    </lineage>
</organism>
<dbReference type="Proteomes" id="UP000250572">
    <property type="component" value="Unassembled WGS sequence"/>
</dbReference>
<keyword evidence="3" id="KW-1185">Reference proteome</keyword>
<dbReference type="EMBL" id="NHOQ01001073">
    <property type="protein sequence ID" value="PWA27188.1"/>
    <property type="molecule type" value="Genomic_DNA"/>
</dbReference>
<evidence type="ECO:0000313" key="2">
    <source>
        <dbReference type="EMBL" id="PWA27188.1"/>
    </source>
</evidence>
<comment type="caution">
    <text evidence="2">The sequence shown here is derived from an EMBL/GenBank/DDBJ whole genome shotgun (WGS) entry which is preliminary data.</text>
</comment>
<feature type="non-terminal residue" evidence="2">
    <location>
        <position position="61"/>
    </location>
</feature>
<reference evidence="2 3" key="1">
    <citation type="journal article" date="2018" name="G3 (Bethesda)">
        <title>A High-Quality Reference Genome for the Invasive Mosquitofish Gambusia affinis Using a Chicago Library.</title>
        <authorList>
            <person name="Hoffberg S.L."/>
            <person name="Troendle N.J."/>
            <person name="Glenn T.C."/>
            <person name="Mahmud O."/>
            <person name="Louha S."/>
            <person name="Chalopin D."/>
            <person name="Bennetzen J.L."/>
            <person name="Mauricio R."/>
        </authorList>
    </citation>
    <scope>NUCLEOTIDE SEQUENCE [LARGE SCALE GENOMIC DNA]</scope>
    <source>
        <strain evidence="2">NE01/NJP1002.9</strain>
        <tissue evidence="2">Muscle</tissue>
    </source>
</reference>
<protein>
    <recommendedName>
        <fullName evidence="1">Peptidase S1 domain-containing protein</fullName>
    </recommendedName>
</protein>
<feature type="domain" description="Peptidase S1" evidence="1">
    <location>
        <begin position="13"/>
        <end position="55"/>
    </location>
</feature>